<sequence>MYNEIIAVVLASTEFHHILRLGEVKGHSALLSALVERWRPETHTFHLSVGEMSVTLEDITHILGLTINRDPVIGRMESSLSFLVETYIETFGRQPDPHDHTLGKVNLIWARQRRDIESLDIQESIERYV</sequence>
<keyword evidence="3" id="KW-1185">Reference proteome</keyword>
<evidence type="ECO:0000313" key="3">
    <source>
        <dbReference type="Proteomes" id="UP000289738"/>
    </source>
</evidence>
<dbReference type="PANTHER" id="PTHR46033">
    <property type="entry name" value="PROTEIN MAIN-LIKE 2"/>
    <property type="match status" value="1"/>
</dbReference>
<gene>
    <name evidence="2" type="ORF">Ahy_A07g034597</name>
</gene>
<evidence type="ECO:0000313" key="2">
    <source>
        <dbReference type="EMBL" id="RYR48562.1"/>
    </source>
</evidence>
<reference evidence="2 3" key="1">
    <citation type="submission" date="2019-01" db="EMBL/GenBank/DDBJ databases">
        <title>Sequencing of cultivated peanut Arachis hypogaea provides insights into genome evolution and oil improvement.</title>
        <authorList>
            <person name="Chen X."/>
        </authorList>
    </citation>
    <scope>NUCLEOTIDE SEQUENCE [LARGE SCALE GENOMIC DNA]</scope>
    <source>
        <strain evidence="3">cv. Fuhuasheng</strain>
        <tissue evidence="2">Leaves</tissue>
    </source>
</reference>
<organism evidence="2 3">
    <name type="scientific">Arachis hypogaea</name>
    <name type="common">Peanut</name>
    <dbReference type="NCBI Taxonomy" id="3818"/>
    <lineage>
        <taxon>Eukaryota</taxon>
        <taxon>Viridiplantae</taxon>
        <taxon>Streptophyta</taxon>
        <taxon>Embryophyta</taxon>
        <taxon>Tracheophyta</taxon>
        <taxon>Spermatophyta</taxon>
        <taxon>Magnoliopsida</taxon>
        <taxon>eudicotyledons</taxon>
        <taxon>Gunneridae</taxon>
        <taxon>Pentapetalae</taxon>
        <taxon>rosids</taxon>
        <taxon>fabids</taxon>
        <taxon>Fabales</taxon>
        <taxon>Fabaceae</taxon>
        <taxon>Papilionoideae</taxon>
        <taxon>50 kb inversion clade</taxon>
        <taxon>dalbergioids sensu lato</taxon>
        <taxon>Dalbergieae</taxon>
        <taxon>Pterocarpus clade</taxon>
        <taxon>Arachis</taxon>
    </lineage>
</organism>
<evidence type="ECO:0000259" key="1">
    <source>
        <dbReference type="Pfam" id="PF10536"/>
    </source>
</evidence>
<dbReference type="AlphaFoldDB" id="A0A445CC88"/>
<dbReference type="InterPro" id="IPR019557">
    <property type="entry name" value="AminoTfrase-like_pln_mobile"/>
</dbReference>
<name>A0A445CC88_ARAHY</name>
<dbReference type="EMBL" id="SDMP01000007">
    <property type="protein sequence ID" value="RYR48562.1"/>
    <property type="molecule type" value="Genomic_DNA"/>
</dbReference>
<feature type="domain" description="Aminotransferase-like plant mobile" evidence="1">
    <location>
        <begin position="20"/>
        <end position="109"/>
    </location>
</feature>
<comment type="caution">
    <text evidence="2">The sequence shown here is derived from an EMBL/GenBank/DDBJ whole genome shotgun (WGS) entry which is preliminary data.</text>
</comment>
<proteinExistence type="predicted"/>
<protein>
    <recommendedName>
        <fullName evidence="1">Aminotransferase-like plant mobile domain-containing protein</fullName>
    </recommendedName>
</protein>
<accession>A0A445CC88</accession>
<dbReference type="Proteomes" id="UP000289738">
    <property type="component" value="Chromosome A07"/>
</dbReference>
<dbReference type="PANTHER" id="PTHR46033:SF1">
    <property type="entry name" value="PROTEIN MAIN-LIKE 2"/>
    <property type="match status" value="1"/>
</dbReference>
<dbReference type="Pfam" id="PF10536">
    <property type="entry name" value="PMD"/>
    <property type="match status" value="1"/>
</dbReference>
<dbReference type="GO" id="GO:0010073">
    <property type="term" value="P:meristem maintenance"/>
    <property type="evidence" value="ECO:0007669"/>
    <property type="project" value="InterPro"/>
</dbReference>
<dbReference type="InterPro" id="IPR044824">
    <property type="entry name" value="MAIN-like"/>
</dbReference>